<dbReference type="CDD" id="cd17035">
    <property type="entry name" value="T3SC_IB_Spa15-like"/>
    <property type="match status" value="1"/>
</dbReference>
<dbReference type="PRINTS" id="PR01305">
    <property type="entry name" value="SSPAKPROTEIN"/>
</dbReference>
<reference evidence="1 2" key="1">
    <citation type="submission" date="2023-04" db="EMBL/GenBank/DDBJ databases">
        <title>Genome dynamics across the evolutionary transition to endosymbiosis.</title>
        <authorList>
            <person name="Siozios S."/>
            <person name="Nadal-Jimenez P."/>
            <person name="Azagi T."/>
            <person name="Sprong H."/>
            <person name="Frost C.L."/>
            <person name="Parratt S.R."/>
            <person name="Taylor G."/>
            <person name="Brettell L."/>
            <person name="Lew K.C."/>
            <person name="Croft L."/>
            <person name="King K.C."/>
            <person name="Brockhurst M.A."/>
            <person name="Hypsa V."/>
            <person name="Novakova E."/>
            <person name="Darby A.C."/>
            <person name="Hurst G.D.D."/>
        </authorList>
    </citation>
    <scope>NUCLEOTIDE SEQUENCE [LARGE SCALE GENOMIC DNA]</scope>
    <source>
        <strain evidence="2">aApi_AU</strain>
    </source>
</reference>
<dbReference type="RefSeq" id="WP_180560571.1">
    <property type="nucleotide sequence ID" value="NZ_CP084222.1"/>
</dbReference>
<dbReference type="Pfam" id="PF03519">
    <property type="entry name" value="Invas_SpaK"/>
    <property type="match status" value="1"/>
</dbReference>
<dbReference type="EMBL" id="CP123759">
    <property type="protein sequence ID" value="WGO82973.1"/>
    <property type="molecule type" value="Genomic_DNA"/>
</dbReference>
<organism evidence="1 2">
    <name type="scientific">Arsenophonus apicola</name>
    <dbReference type="NCBI Taxonomy" id="2879119"/>
    <lineage>
        <taxon>Bacteria</taxon>
        <taxon>Pseudomonadati</taxon>
        <taxon>Pseudomonadota</taxon>
        <taxon>Gammaproteobacteria</taxon>
        <taxon>Enterobacterales</taxon>
        <taxon>Morganellaceae</taxon>
        <taxon>Arsenophonus</taxon>
    </lineage>
</organism>
<dbReference type="SUPFAM" id="SSF69635">
    <property type="entry name" value="Type III secretory system chaperone-like"/>
    <property type="match status" value="1"/>
</dbReference>
<proteinExistence type="predicted"/>
<accession>A0ABY8P0F9</accession>
<gene>
    <name evidence="1" type="primary">spaK</name>
    <name evidence="1" type="synonym">invB</name>
    <name evidence="1" type="ORF">QG404_11555</name>
</gene>
<dbReference type="Proteomes" id="UP001231859">
    <property type="component" value="Chromosome"/>
</dbReference>
<name>A0ABY8P0F9_9GAMM</name>
<sequence length="133" mass="15127">MHIDIALLVRDALVHSGCDKNLISDFDGHSTITLEFSNSLDINISIDDNYVWLWSPLCEEESNVIYQLSEKILKKLMEECQFTVTKQLQLISRNRYINLAGVVSPAYLADGAGFSAALEEFFHLINNYSEMLH</sequence>
<evidence type="ECO:0000313" key="2">
    <source>
        <dbReference type="Proteomes" id="UP001231859"/>
    </source>
</evidence>
<keyword evidence="2" id="KW-1185">Reference proteome</keyword>
<protein>
    <submittedName>
        <fullName evidence="1">SPI-1 type III secretion system chaperone SpaK</fullName>
    </submittedName>
</protein>
<evidence type="ECO:0000313" key="1">
    <source>
        <dbReference type="EMBL" id="WGO82973.1"/>
    </source>
</evidence>
<dbReference type="Gene3D" id="3.30.1460.10">
    <property type="match status" value="1"/>
</dbReference>
<dbReference type="InterPro" id="IPR003065">
    <property type="entry name" value="Invas_SpaK"/>
</dbReference>